<dbReference type="Gene3D" id="3.40.1580.10">
    <property type="entry name" value="SMI1/KNR4-like"/>
    <property type="match status" value="1"/>
</dbReference>
<dbReference type="Proteomes" id="UP000032247">
    <property type="component" value="Unassembled WGS sequence"/>
</dbReference>
<dbReference type="PATRIC" id="fig|1423.173.peg.3260"/>
<dbReference type="SUPFAM" id="SSF160631">
    <property type="entry name" value="SMI1/KNR4-like"/>
    <property type="match status" value="1"/>
</dbReference>
<proteinExistence type="predicted"/>
<evidence type="ECO:0000259" key="1">
    <source>
        <dbReference type="SMART" id="SM00860"/>
    </source>
</evidence>
<dbReference type="Pfam" id="PF14567">
    <property type="entry name" value="SUKH_5"/>
    <property type="match status" value="1"/>
</dbReference>
<accession>A0A0D1IM77</accession>
<gene>
    <name evidence="2" type="ORF">SC09_Contig26orf00011</name>
</gene>
<comment type="caution">
    <text evidence="2">The sequence shown here is derived from an EMBL/GenBank/DDBJ whole genome shotgun (WGS) entry which is preliminary data.</text>
</comment>
<protein>
    <recommendedName>
        <fullName evidence="1">Knr4/Smi1-like domain-containing protein</fullName>
    </recommendedName>
</protein>
<dbReference type="SMART" id="SM00860">
    <property type="entry name" value="SMI1_KNR4"/>
    <property type="match status" value="1"/>
</dbReference>
<sequence length="154" mass="18076">MDLYEKTIEFITENKADSYFTGGIGEEEIINIEKELQLQLPDSYKWFLKNFGSGGLYGIDTLGYDYGGASVVETTEEYRNHFNLSEGLVVIEDIDFFAYALDTNKMNSNNECPVFIWDRVLGYQDKLADSFIEFFYKRLLEKKENWEEDEDWDD</sequence>
<reference evidence="2 3" key="1">
    <citation type="submission" date="2014-12" db="EMBL/GenBank/DDBJ databases">
        <title>Comparative genome analysis of Bacillus coagulans HM-08, Clostridium butyricum HM-68, Bacillus subtilis HM-66 and Bacillus licheniformis BL-09.</title>
        <authorList>
            <person name="Zhang H."/>
        </authorList>
    </citation>
    <scope>NUCLEOTIDE SEQUENCE [LARGE SCALE GENOMIC DNA]</scope>
    <source>
        <strain evidence="2 3">HM-66</strain>
    </source>
</reference>
<dbReference type="RefSeq" id="WP_017696803.1">
    <property type="nucleotide sequence ID" value="NZ_JBLKPR010000030.1"/>
</dbReference>
<organism evidence="2 3">
    <name type="scientific">Bacillus subtilis</name>
    <dbReference type="NCBI Taxonomy" id="1423"/>
    <lineage>
        <taxon>Bacteria</taxon>
        <taxon>Bacillati</taxon>
        <taxon>Bacillota</taxon>
        <taxon>Bacilli</taxon>
        <taxon>Bacillales</taxon>
        <taxon>Bacillaceae</taxon>
        <taxon>Bacillus</taxon>
    </lineage>
</organism>
<evidence type="ECO:0000313" key="3">
    <source>
        <dbReference type="Proteomes" id="UP000032247"/>
    </source>
</evidence>
<evidence type="ECO:0000313" key="2">
    <source>
        <dbReference type="EMBL" id="KIU10243.1"/>
    </source>
</evidence>
<dbReference type="EMBL" id="JXBC01000005">
    <property type="protein sequence ID" value="KIU10243.1"/>
    <property type="molecule type" value="Genomic_DNA"/>
</dbReference>
<dbReference type="InterPro" id="IPR037883">
    <property type="entry name" value="Knr4/Smi1-like_sf"/>
</dbReference>
<dbReference type="AlphaFoldDB" id="A0A0D1IM77"/>
<feature type="domain" description="Knr4/Smi1-like" evidence="1">
    <location>
        <begin position="23"/>
        <end position="137"/>
    </location>
</feature>
<name>A0A0D1IM77_BACIU</name>
<dbReference type="InterPro" id="IPR018958">
    <property type="entry name" value="Knr4/Smi1-like_dom"/>
</dbReference>